<evidence type="ECO:0000313" key="2">
    <source>
        <dbReference type="Proteomes" id="UP000326202"/>
    </source>
</evidence>
<sequence length="220" mass="24009">MRGYDPALDAPPKPAEIVVCTDMLEHSEPEFLDNALTDIARCATRAVFLVVHTQVALKILPDGRNAHLIQQPYEWWPPKFTVHWDRVSEALGTNGFRYTGLARSGPHATAAMLQGPGTNQGHALAIRESWRHRMAESRIDASAGPELMMGPVLAHGLIARIVKFPDGRGAVETWDPSERRWLSAKVARADVGDVFSSPVATIFDLSDAGVPKADWGDAVA</sequence>
<organism evidence="1 2">
    <name type="scientific">Hypericibacter terrae</name>
    <dbReference type="NCBI Taxonomy" id="2602015"/>
    <lineage>
        <taxon>Bacteria</taxon>
        <taxon>Pseudomonadati</taxon>
        <taxon>Pseudomonadota</taxon>
        <taxon>Alphaproteobacteria</taxon>
        <taxon>Rhodospirillales</taxon>
        <taxon>Dongiaceae</taxon>
        <taxon>Hypericibacter</taxon>
    </lineage>
</organism>
<dbReference type="KEGG" id="htq:FRZ44_13080"/>
<evidence type="ECO:0000313" key="1">
    <source>
        <dbReference type="EMBL" id="QEX16018.1"/>
    </source>
</evidence>
<protein>
    <submittedName>
        <fullName evidence="1">Uncharacterized protein</fullName>
    </submittedName>
</protein>
<proteinExistence type="predicted"/>
<accession>A0A5J6MEW6</accession>
<dbReference type="AlphaFoldDB" id="A0A5J6MEW6"/>
<name>A0A5J6MEW6_9PROT</name>
<gene>
    <name evidence="1" type="ORF">FRZ44_13080</name>
</gene>
<dbReference type="Proteomes" id="UP000326202">
    <property type="component" value="Chromosome"/>
</dbReference>
<keyword evidence="2" id="KW-1185">Reference proteome</keyword>
<reference evidence="1 2" key="1">
    <citation type="submission" date="2019-08" db="EMBL/GenBank/DDBJ databases">
        <title>Hyperibacter terrae gen. nov., sp. nov. and Hyperibacter viscosus sp. nov., two new members in the family Rhodospirillaceae isolated from the rhizosphere of Hypericum perforatum.</title>
        <authorList>
            <person name="Noviana Z."/>
        </authorList>
    </citation>
    <scope>NUCLEOTIDE SEQUENCE [LARGE SCALE GENOMIC DNA]</scope>
    <source>
        <strain evidence="1 2">R5913</strain>
    </source>
</reference>
<dbReference type="EMBL" id="CP042906">
    <property type="protein sequence ID" value="QEX16018.1"/>
    <property type="molecule type" value="Genomic_DNA"/>
</dbReference>